<keyword evidence="1" id="KW-0815">Transposition</keyword>
<dbReference type="GO" id="GO:0032196">
    <property type="term" value="P:transposition"/>
    <property type="evidence" value="ECO:0007669"/>
    <property type="project" value="UniProtKB-KW"/>
</dbReference>
<evidence type="ECO:0000313" key="6">
    <source>
        <dbReference type="Proteomes" id="UP000509702"/>
    </source>
</evidence>
<keyword evidence="6" id="KW-1185">Reference proteome</keyword>
<gene>
    <name evidence="5" type="ORF">HUE56_08585</name>
</gene>
<dbReference type="InterPro" id="IPR052183">
    <property type="entry name" value="IS_Transposase"/>
</dbReference>
<geneLocation type="plasmid" evidence="5 6">
    <name>unnamed4</name>
</geneLocation>
<dbReference type="KEGG" id="aoz:HUE56_08585"/>
<dbReference type="GO" id="GO:0003677">
    <property type="term" value="F:DNA binding"/>
    <property type="evidence" value="ECO:0007669"/>
    <property type="project" value="UniProtKB-KW"/>
</dbReference>
<dbReference type="OrthoDB" id="7302624at2"/>
<dbReference type="EMBL" id="CP054618">
    <property type="protein sequence ID" value="QKS50577.1"/>
    <property type="molecule type" value="Genomic_DNA"/>
</dbReference>
<feature type="domain" description="DDE" evidence="4">
    <location>
        <begin position="75"/>
        <end position="204"/>
    </location>
</feature>
<dbReference type="GO" id="GO:0006310">
    <property type="term" value="P:DNA recombination"/>
    <property type="evidence" value="ECO:0007669"/>
    <property type="project" value="UniProtKB-KW"/>
</dbReference>
<dbReference type="AlphaFoldDB" id="A0A6N1AJR0"/>
<dbReference type="Proteomes" id="UP000509702">
    <property type="component" value="Plasmid unnamed4"/>
</dbReference>
<dbReference type="Pfam" id="PF13610">
    <property type="entry name" value="DDE_Tnp_IS240"/>
    <property type="match status" value="1"/>
</dbReference>
<proteinExistence type="predicted"/>
<accession>A0A6N1AJR0</accession>
<sequence>MSTPINPYRGFRFPAAIINEAVWLYHCFSLSLREVELILAARGIEVSYETIRDWGLRFGRDFADTLRRRRPRPGDKWFFDEVFIRIRGKQHYLWRAIDQDGVVLDILVQSRRNTKAAKRFFRELLKGLRYAPRVLVTDKLKSYAAAKKDLKLGSEHRQSRYLNNACEVSHQPTRRRERHMKRFKSAQHAPRFLSIHSAIHNHFQLHRHLISATEYRTTRARAFTIWREVTGLALTP</sequence>
<reference evidence="5 6" key="1">
    <citation type="submission" date="2020-06" db="EMBL/GenBank/DDBJ databases">
        <title>Complete genome of Azosprillum oryzae KACC14407.</title>
        <authorList>
            <person name="Kim M."/>
            <person name="Park Y.-J."/>
            <person name="Shin J.-H."/>
        </authorList>
    </citation>
    <scope>NUCLEOTIDE SEQUENCE [LARGE SCALE GENOMIC DNA]</scope>
    <source>
        <strain evidence="5 6">KACC 14407</strain>
        <plasmid evidence="5 6">unnamed4</plasmid>
    </source>
</reference>
<keyword evidence="5" id="KW-0614">Plasmid</keyword>
<dbReference type="PANTHER" id="PTHR35528">
    <property type="entry name" value="BLL1675 PROTEIN"/>
    <property type="match status" value="1"/>
</dbReference>
<dbReference type="InterPro" id="IPR047930">
    <property type="entry name" value="Transpos_IS6"/>
</dbReference>
<evidence type="ECO:0000256" key="1">
    <source>
        <dbReference type="ARBA" id="ARBA00022578"/>
    </source>
</evidence>
<evidence type="ECO:0000256" key="2">
    <source>
        <dbReference type="ARBA" id="ARBA00023125"/>
    </source>
</evidence>
<evidence type="ECO:0000259" key="4">
    <source>
        <dbReference type="Pfam" id="PF13610"/>
    </source>
</evidence>
<protein>
    <submittedName>
        <fullName evidence="5">IS6 family transposase</fullName>
    </submittedName>
</protein>
<keyword evidence="2" id="KW-0238">DNA-binding</keyword>
<dbReference type="RefSeq" id="WP_149199844.1">
    <property type="nucleotide sequence ID" value="NZ_BSOV01000013.1"/>
</dbReference>
<name>A0A6N1AJR0_9PROT</name>
<dbReference type="InterPro" id="IPR032874">
    <property type="entry name" value="DDE_dom"/>
</dbReference>
<dbReference type="NCBIfam" id="NF033587">
    <property type="entry name" value="transpos_IS6"/>
    <property type="match status" value="1"/>
</dbReference>
<organism evidence="5 6">
    <name type="scientific">Azospirillum oryzae</name>
    <dbReference type="NCBI Taxonomy" id="286727"/>
    <lineage>
        <taxon>Bacteria</taxon>
        <taxon>Pseudomonadati</taxon>
        <taxon>Pseudomonadota</taxon>
        <taxon>Alphaproteobacteria</taxon>
        <taxon>Rhodospirillales</taxon>
        <taxon>Azospirillaceae</taxon>
        <taxon>Azospirillum</taxon>
    </lineage>
</organism>
<keyword evidence="3" id="KW-0233">DNA recombination</keyword>
<dbReference type="PANTHER" id="PTHR35528:SF3">
    <property type="entry name" value="BLL1675 PROTEIN"/>
    <property type="match status" value="1"/>
</dbReference>
<evidence type="ECO:0000256" key="3">
    <source>
        <dbReference type="ARBA" id="ARBA00023172"/>
    </source>
</evidence>
<evidence type="ECO:0000313" key="5">
    <source>
        <dbReference type="EMBL" id="QKS50577.1"/>
    </source>
</evidence>